<evidence type="ECO:0000256" key="4">
    <source>
        <dbReference type="SAM" id="MobiDB-lite"/>
    </source>
</evidence>
<dbReference type="Pfam" id="PF00400">
    <property type="entry name" value="WD40"/>
    <property type="match status" value="11"/>
</dbReference>
<dbReference type="InterPro" id="IPR001387">
    <property type="entry name" value="Cro/C1-type_HTH"/>
</dbReference>
<dbReference type="PROSITE" id="PS50294">
    <property type="entry name" value="WD_REPEATS_REGION"/>
    <property type="match status" value="7"/>
</dbReference>
<keyword evidence="2" id="KW-0677">Repeat</keyword>
<feature type="region of interest" description="Disordered" evidence="4">
    <location>
        <begin position="202"/>
        <end position="226"/>
    </location>
</feature>
<name>A0ABW0DQT2_9ACTN</name>
<evidence type="ECO:0000313" key="7">
    <source>
        <dbReference type="Proteomes" id="UP001596035"/>
    </source>
</evidence>
<dbReference type="Pfam" id="PF13560">
    <property type="entry name" value="HTH_31"/>
    <property type="match status" value="1"/>
</dbReference>
<dbReference type="PANTHER" id="PTHR19879:SF9">
    <property type="entry name" value="TRANSCRIPTION INITIATION FACTOR TFIID SUBUNIT 5"/>
    <property type="match status" value="1"/>
</dbReference>
<gene>
    <name evidence="6" type="ORF">ACFPWV_14995</name>
</gene>
<dbReference type="PROSITE" id="PS50943">
    <property type="entry name" value="HTH_CROC1"/>
    <property type="match status" value="1"/>
</dbReference>
<evidence type="ECO:0000256" key="2">
    <source>
        <dbReference type="ARBA" id="ARBA00022737"/>
    </source>
</evidence>
<dbReference type="Gene3D" id="1.10.260.40">
    <property type="entry name" value="lambda repressor-like DNA-binding domains"/>
    <property type="match status" value="1"/>
</dbReference>
<comment type="caution">
    <text evidence="6">The sequence shown here is derived from an EMBL/GenBank/DDBJ whole genome shotgun (WGS) entry which is preliminary data.</text>
</comment>
<dbReference type="CDD" id="cd00093">
    <property type="entry name" value="HTH_XRE"/>
    <property type="match status" value="1"/>
</dbReference>
<dbReference type="PROSITE" id="PS50082">
    <property type="entry name" value="WD_REPEATS_2"/>
    <property type="match status" value="9"/>
</dbReference>
<reference evidence="7" key="1">
    <citation type="journal article" date="2019" name="Int. J. Syst. Evol. Microbiol.">
        <title>The Global Catalogue of Microorganisms (GCM) 10K type strain sequencing project: providing services to taxonomists for standard genome sequencing and annotation.</title>
        <authorList>
            <consortium name="The Broad Institute Genomics Platform"/>
            <consortium name="The Broad Institute Genome Sequencing Center for Infectious Disease"/>
            <person name="Wu L."/>
            <person name="Ma J."/>
        </authorList>
    </citation>
    <scope>NUCLEOTIDE SEQUENCE [LARGE SCALE GENOMIC DNA]</scope>
    <source>
        <strain evidence="7">CGMCC 4.7131</strain>
    </source>
</reference>
<feature type="repeat" description="WD" evidence="3">
    <location>
        <begin position="881"/>
        <end position="922"/>
    </location>
</feature>
<evidence type="ECO:0000259" key="5">
    <source>
        <dbReference type="PROSITE" id="PS50943"/>
    </source>
</evidence>
<dbReference type="Gene3D" id="2.130.10.10">
    <property type="entry name" value="YVTN repeat-like/Quinoprotein amine dehydrogenase"/>
    <property type="match status" value="4"/>
</dbReference>
<feature type="repeat" description="WD" evidence="3">
    <location>
        <begin position="923"/>
        <end position="954"/>
    </location>
</feature>
<dbReference type="CDD" id="cd00200">
    <property type="entry name" value="WD40"/>
    <property type="match status" value="2"/>
</dbReference>
<dbReference type="InterPro" id="IPR001680">
    <property type="entry name" value="WD40_rpt"/>
</dbReference>
<dbReference type="Proteomes" id="UP001596035">
    <property type="component" value="Unassembled WGS sequence"/>
</dbReference>
<dbReference type="SUPFAM" id="SSF101908">
    <property type="entry name" value="Putative isomerase YbhE"/>
    <property type="match status" value="1"/>
</dbReference>
<feature type="repeat" description="WD" evidence="3">
    <location>
        <begin position="1222"/>
        <end position="1263"/>
    </location>
</feature>
<feature type="repeat" description="WD" evidence="3">
    <location>
        <begin position="672"/>
        <end position="713"/>
    </location>
</feature>
<evidence type="ECO:0000256" key="1">
    <source>
        <dbReference type="ARBA" id="ARBA00022574"/>
    </source>
</evidence>
<feature type="repeat" description="WD" evidence="3">
    <location>
        <begin position="1180"/>
        <end position="1221"/>
    </location>
</feature>
<sequence>MINAPLDGASSGEVHRPGVHPGQELRRLRRQRGVSLADLAKRVHYTKGYLSRVENGDKPLTLAVSEACDTALDTGGLLRRLVVSMVPAQRRQGGDGGECPYRGLAPYETTDANRFFGRERATAALIQVVTARLGVGPTMVVAASGTGKSSLLQAGLVPALFRGALPVRGSHRWPVLTMRPGEHPVDRLSDLLSRTLGVAPEALRGSLDDPDAPEDGPRGPARPVHDRLAQDGATAEKDLRFALIVDQFEEVFTLCESPAERIRFIRVLHALSAVPGGAGRDGRPQHPAALVVLGMRADFYGAALARPELAETLREGQFPLEPMSPGEIRAAVTKPAEAAGLELEPGLVEVILRDLGAAASAERSVTADGTAGGGNGPGVLPLLSHALLTTWQERDGTRLTLEGYEQAGGIVRAVSASAEVAYGRLPADLKETARAVLLSLVRVDEDGRATRRHATREELTLGVGEQADGVVEEFTRTRLLTADRDSVTLAHEVVLRAWPRLRNWIDADAVALRARHRLRETARQWEAEGRDPGLLPRGNRLATAQDAAGHALAAVGETERAFLLAAQAREQEEQQRERRRTQRLRRLVVALAALLAVALASTVTAVHSSREAAAGERTARLNEKLALLGVPSVAGNSQSALLLAASAWAGERTDASASALLSTQAHPYAGALKGHTGSVRAVAWTGDNRHLVSGGGDGTVRVWDVRSRRQVREFSDGAAVRAVTVVPDTGVIVWGNAQGELTRVNGVHAPSLLADRHGKRINSLVASEDGKVLLSVSDDGVVKQFDTTSRNAAPVRSVPLGRRLYSAALTADGGQAAVAGETGSLWLLDPKSGRTVQLKNDKREAVWALAFTPDGRRLVAGEWDGGVTVWDTETRRKVAGLEGLTDSVVDVSVSADGRFVAAAGQDDVAVVWDLATRRRLTTLTAHRGFVWGVEYSPDGRTVATAGEDGTVRLWTPTATLGLVGRGEPWFDGALSPDGRLLAVAGTGGTARLVDLSTGDARRLSGNAGGRAPVRAVAFSDDGSLVAAADEKGRVGVWRTADPRRPVTEWSAHPRTVRSLAFRPGHRRLLVTGSDDHTARLWRLPEPGSRHRPVRLREFGGHTDGVRSIAFPDRNTVVTGGLDSQAVVRDYGSGRVLRRLPHRHQVLGIAVGPGGVLATVSWDHTVRLWARPKGEHRARTLTGHTGGVLTATFNRSGTRLATAGQDRTIRIWDTADGRLLRTLSGHEGPVRHVAFLGDDGPVVSAAEDGTIRRWGLDTKAVLRQVCRVVGGTDQPTWKRALPGVPYEPGCP</sequence>
<feature type="repeat" description="WD" evidence="3">
    <location>
        <begin position="839"/>
        <end position="880"/>
    </location>
</feature>
<dbReference type="SUPFAM" id="SSF50978">
    <property type="entry name" value="WD40 repeat-like"/>
    <property type="match status" value="1"/>
</dbReference>
<feature type="repeat" description="WD" evidence="3">
    <location>
        <begin position="1006"/>
        <end position="1047"/>
    </location>
</feature>
<dbReference type="SMART" id="SM00320">
    <property type="entry name" value="WD40"/>
    <property type="match status" value="13"/>
</dbReference>
<dbReference type="InterPro" id="IPR049052">
    <property type="entry name" value="nSTAND1"/>
</dbReference>
<dbReference type="SMART" id="SM00530">
    <property type="entry name" value="HTH_XRE"/>
    <property type="match status" value="1"/>
</dbReference>
<dbReference type="InterPro" id="IPR036322">
    <property type="entry name" value="WD40_repeat_dom_sf"/>
</dbReference>
<dbReference type="PANTHER" id="PTHR19879">
    <property type="entry name" value="TRANSCRIPTION INITIATION FACTOR TFIID"/>
    <property type="match status" value="1"/>
</dbReference>
<organism evidence="6 7">
    <name type="scientific">Streptomyces atrovirens</name>
    <dbReference type="NCBI Taxonomy" id="285556"/>
    <lineage>
        <taxon>Bacteria</taxon>
        <taxon>Bacillati</taxon>
        <taxon>Actinomycetota</taxon>
        <taxon>Actinomycetes</taxon>
        <taxon>Kitasatosporales</taxon>
        <taxon>Streptomycetaceae</taxon>
        <taxon>Streptomyces</taxon>
    </lineage>
</organism>
<dbReference type="RefSeq" id="WP_344565446.1">
    <property type="nucleotide sequence ID" value="NZ_BAAATG010000038.1"/>
</dbReference>
<keyword evidence="7" id="KW-1185">Reference proteome</keyword>
<dbReference type="InterPro" id="IPR019775">
    <property type="entry name" value="WD40_repeat_CS"/>
</dbReference>
<feature type="region of interest" description="Disordered" evidence="4">
    <location>
        <begin position="1"/>
        <end position="23"/>
    </location>
</feature>
<proteinExistence type="predicted"/>
<dbReference type="PRINTS" id="PR00320">
    <property type="entry name" value="GPROTEINBRPT"/>
</dbReference>
<keyword evidence="1 3" id="KW-0853">WD repeat</keyword>
<feature type="repeat" description="WD" evidence="3">
    <location>
        <begin position="754"/>
        <end position="795"/>
    </location>
</feature>
<dbReference type="PROSITE" id="PS00678">
    <property type="entry name" value="WD_REPEATS_1"/>
    <property type="match status" value="3"/>
</dbReference>
<evidence type="ECO:0000256" key="3">
    <source>
        <dbReference type="PROSITE-ProRule" id="PRU00221"/>
    </source>
</evidence>
<dbReference type="InterPro" id="IPR020472">
    <property type="entry name" value="WD40_PAC1"/>
</dbReference>
<dbReference type="InterPro" id="IPR010982">
    <property type="entry name" value="Lambda_DNA-bd_dom_sf"/>
</dbReference>
<accession>A0ABW0DQT2</accession>
<dbReference type="Pfam" id="PF20703">
    <property type="entry name" value="nSTAND1"/>
    <property type="match status" value="1"/>
</dbReference>
<dbReference type="EMBL" id="JBHSKN010000013">
    <property type="protein sequence ID" value="MFC5241207.1"/>
    <property type="molecule type" value="Genomic_DNA"/>
</dbReference>
<evidence type="ECO:0000313" key="6">
    <source>
        <dbReference type="EMBL" id="MFC5241207.1"/>
    </source>
</evidence>
<feature type="domain" description="HTH cro/C1-type" evidence="5">
    <location>
        <begin position="25"/>
        <end position="78"/>
    </location>
</feature>
<protein>
    <submittedName>
        <fullName evidence="6">Helix-turn-helix domain-containing protein</fullName>
    </submittedName>
</protein>
<dbReference type="InterPro" id="IPR015943">
    <property type="entry name" value="WD40/YVTN_repeat-like_dom_sf"/>
</dbReference>
<dbReference type="SUPFAM" id="SSF47413">
    <property type="entry name" value="lambda repressor-like DNA-binding domains"/>
    <property type="match status" value="1"/>
</dbReference>
<feature type="repeat" description="WD" evidence="3">
    <location>
        <begin position="1049"/>
        <end position="1083"/>
    </location>
</feature>